<dbReference type="GO" id="GO:0016746">
    <property type="term" value="F:acyltransferase activity"/>
    <property type="evidence" value="ECO:0007669"/>
    <property type="project" value="UniProtKB-KW"/>
</dbReference>
<feature type="transmembrane region" description="Helical" evidence="1">
    <location>
        <begin position="209"/>
        <end position="229"/>
    </location>
</feature>
<feature type="transmembrane region" description="Helical" evidence="1">
    <location>
        <begin position="349"/>
        <end position="375"/>
    </location>
</feature>
<feature type="transmembrane region" description="Helical" evidence="1">
    <location>
        <begin position="421"/>
        <end position="439"/>
    </location>
</feature>
<feature type="transmembrane region" description="Helical" evidence="1">
    <location>
        <begin position="39"/>
        <end position="60"/>
    </location>
</feature>
<keyword evidence="1" id="KW-0472">Membrane</keyword>
<feature type="transmembrane region" description="Helical" evidence="1">
    <location>
        <begin position="182"/>
        <end position="203"/>
    </location>
</feature>
<reference evidence="3 4" key="1">
    <citation type="submission" date="2015-05" db="EMBL/GenBank/DDBJ databases">
        <title>Draft genome sequence of the bacterium Gordonia jacobaea a new member of the Gordonia genus.</title>
        <authorList>
            <person name="Jimenez-Galisteo G."/>
            <person name="Dominguez A."/>
            <person name="Munoz E."/>
            <person name="Vinas M."/>
        </authorList>
    </citation>
    <scope>NUCLEOTIDE SEQUENCE [LARGE SCALE GENOMIC DNA]</scope>
    <source>
        <strain evidence="4">mv1</strain>
    </source>
</reference>
<feature type="transmembrane region" description="Helical" evidence="1">
    <location>
        <begin position="396"/>
        <end position="415"/>
    </location>
</feature>
<feature type="transmembrane region" description="Helical" evidence="1">
    <location>
        <begin position="278"/>
        <end position="298"/>
    </location>
</feature>
<dbReference type="InterPro" id="IPR002656">
    <property type="entry name" value="Acyl_transf_3_dom"/>
</dbReference>
<name>A0ABR5IDE7_9ACTN</name>
<keyword evidence="1" id="KW-1133">Transmembrane helix</keyword>
<accession>A0ABR5IDE7</accession>
<feature type="domain" description="Acyltransferase 3" evidence="2">
    <location>
        <begin position="37"/>
        <end position="365"/>
    </location>
</feature>
<evidence type="ECO:0000313" key="3">
    <source>
        <dbReference type="EMBL" id="KNA91789.1"/>
    </source>
</evidence>
<evidence type="ECO:0000313" key="4">
    <source>
        <dbReference type="Proteomes" id="UP000037247"/>
    </source>
</evidence>
<dbReference type="Pfam" id="PF01757">
    <property type="entry name" value="Acyl_transf_3"/>
    <property type="match status" value="1"/>
</dbReference>
<keyword evidence="1" id="KW-0812">Transmembrane</keyword>
<protein>
    <submittedName>
        <fullName evidence="3">Acyltransferase</fullName>
    </submittedName>
</protein>
<keyword evidence="3" id="KW-0808">Transferase</keyword>
<dbReference type="EMBL" id="LDTZ01000015">
    <property type="protein sequence ID" value="KNA91789.1"/>
    <property type="molecule type" value="Genomic_DNA"/>
</dbReference>
<gene>
    <name evidence="3" type="ORF">ABW18_06050</name>
</gene>
<feature type="transmembrane region" description="Helical" evidence="1">
    <location>
        <begin position="236"/>
        <end position="258"/>
    </location>
</feature>
<comment type="caution">
    <text evidence="3">The sequence shown here is derived from an EMBL/GenBank/DDBJ whole genome shotgun (WGS) entry which is preliminary data.</text>
</comment>
<sequence>MIERACRRRLLGVRNHSTLTPSVAELDALTGNRDRVVDLIRLTSLVVVIAGHSLMLTVSVDDGRLVLGNTLADVPLLQPMTWLFQILPLFFFAGAAASTYGWRPGTRPGHWLLRRVQRLLRPVGWYLVVVLIVYGVSTLVGAAAIADVVARLGVQLLWFLGAYLLVLAVMPMLQRLSSRRAVLSALAAAWLVTAVVDALRIAVGASNNVGYVNFLSVWIIPAILGVAYAKRLFSMVEAAVLCVTALVVDIALVALGPYEMSLVTVPGQQLSNMSPPSLLLAGHTVVLCALVIALRAPLARVAARPRVWWWVVLGNRGAMTLYLWHLPVLGLIIGLSALCGLHRDPHALLFWPTVLATTACLLALMIPVTGVLLVLENRPVPWWDAQVVGGWSARRDTLIVGLLVVVGVTTLLLAGSGIVAGWIWLVIGVAAAMAARSLGRAPASSRRC</sequence>
<keyword evidence="3" id="KW-0012">Acyltransferase</keyword>
<feature type="transmembrane region" description="Helical" evidence="1">
    <location>
        <begin position="152"/>
        <end position="170"/>
    </location>
</feature>
<dbReference type="Proteomes" id="UP000037247">
    <property type="component" value="Unassembled WGS sequence"/>
</dbReference>
<evidence type="ECO:0000256" key="1">
    <source>
        <dbReference type="SAM" id="Phobius"/>
    </source>
</evidence>
<feature type="transmembrane region" description="Helical" evidence="1">
    <location>
        <begin position="80"/>
        <end position="102"/>
    </location>
</feature>
<feature type="transmembrane region" description="Helical" evidence="1">
    <location>
        <begin position="123"/>
        <end position="146"/>
    </location>
</feature>
<keyword evidence="4" id="KW-1185">Reference proteome</keyword>
<feature type="transmembrane region" description="Helical" evidence="1">
    <location>
        <begin position="319"/>
        <end position="343"/>
    </location>
</feature>
<proteinExistence type="predicted"/>
<evidence type="ECO:0000259" key="2">
    <source>
        <dbReference type="Pfam" id="PF01757"/>
    </source>
</evidence>
<organism evidence="3 4">
    <name type="scientific">Gordonia jacobaea</name>
    <dbReference type="NCBI Taxonomy" id="122202"/>
    <lineage>
        <taxon>Bacteria</taxon>
        <taxon>Bacillati</taxon>
        <taxon>Actinomycetota</taxon>
        <taxon>Actinomycetes</taxon>
        <taxon>Mycobacteriales</taxon>
        <taxon>Gordoniaceae</taxon>
        <taxon>Gordonia</taxon>
    </lineage>
</organism>